<dbReference type="RefSeq" id="WP_133610402.1">
    <property type="nucleotide sequence ID" value="NZ_SNXW01000008.1"/>
</dbReference>
<protein>
    <submittedName>
        <fullName evidence="1">Uncharacterized protein</fullName>
    </submittedName>
</protein>
<dbReference type="EMBL" id="SNXW01000008">
    <property type="protein sequence ID" value="TDP81398.1"/>
    <property type="molecule type" value="Genomic_DNA"/>
</dbReference>
<gene>
    <name evidence="1" type="ORF">EV672_108183</name>
</gene>
<name>A0A4V3CV78_9BURK</name>
<sequence length="204" mass="21904">MTRFLQRLRLSCLRPWMVWVLVLALPVHGVSNVLLQVMGAAHRHSDVTLAVAQGADSPGITAWSARRTLRSLVASVAGPGALQLIDTMHARDHAWQRAAELKTHPFAQPTDVHQRAHQHAHDTFQRHIHDPHDSSVVALGEHTQAPDAAGGAPALDAGGGTFPLASEPSVQALAPSDGTAAWRRAASSVWRSHVIAPLQRPPQA</sequence>
<organism evidence="1 2">
    <name type="scientific">Aquabacterium commune</name>
    <dbReference type="NCBI Taxonomy" id="70586"/>
    <lineage>
        <taxon>Bacteria</taxon>
        <taxon>Pseudomonadati</taxon>
        <taxon>Pseudomonadota</taxon>
        <taxon>Betaproteobacteria</taxon>
        <taxon>Burkholderiales</taxon>
        <taxon>Aquabacterium</taxon>
    </lineage>
</organism>
<dbReference type="AlphaFoldDB" id="A0A4V3CV78"/>
<evidence type="ECO:0000313" key="2">
    <source>
        <dbReference type="Proteomes" id="UP000294593"/>
    </source>
</evidence>
<proteinExistence type="predicted"/>
<evidence type="ECO:0000313" key="1">
    <source>
        <dbReference type="EMBL" id="TDP81398.1"/>
    </source>
</evidence>
<dbReference type="Proteomes" id="UP000294593">
    <property type="component" value="Unassembled WGS sequence"/>
</dbReference>
<reference evidence="1 2" key="1">
    <citation type="submission" date="2019-03" db="EMBL/GenBank/DDBJ databases">
        <title>Genomic Encyclopedia of Type Strains, Phase IV (KMG-IV): sequencing the most valuable type-strain genomes for metagenomic binning, comparative biology and taxonomic classification.</title>
        <authorList>
            <person name="Goeker M."/>
        </authorList>
    </citation>
    <scope>NUCLEOTIDE SEQUENCE [LARGE SCALE GENOMIC DNA]</scope>
    <source>
        <strain evidence="1 2">DSM 11901</strain>
    </source>
</reference>
<accession>A0A4V3CV78</accession>
<comment type="caution">
    <text evidence="1">The sequence shown here is derived from an EMBL/GenBank/DDBJ whole genome shotgun (WGS) entry which is preliminary data.</text>
</comment>
<keyword evidence="2" id="KW-1185">Reference proteome</keyword>